<evidence type="ECO:0000313" key="3">
    <source>
        <dbReference type="EMBL" id="EDY18267.1"/>
    </source>
</evidence>
<reference evidence="3 4" key="1">
    <citation type="journal article" date="2011" name="J. Bacteriol.">
        <title>Genome sequence of Chthoniobacter flavus Ellin428, an aerobic heterotrophic soil bacterium.</title>
        <authorList>
            <person name="Kant R."/>
            <person name="van Passel M.W."/>
            <person name="Palva A."/>
            <person name="Lucas S."/>
            <person name="Lapidus A."/>
            <person name="Glavina Del Rio T."/>
            <person name="Dalin E."/>
            <person name="Tice H."/>
            <person name="Bruce D."/>
            <person name="Goodwin L."/>
            <person name="Pitluck S."/>
            <person name="Larimer F.W."/>
            <person name="Land M.L."/>
            <person name="Hauser L."/>
            <person name="Sangwan P."/>
            <person name="de Vos W.M."/>
            <person name="Janssen P.H."/>
            <person name="Smidt H."/>
        </authorList>
    </citation>
    <scope>NUCLEOTIDE SEQUENCE [LARGE SCALE GENOMIC DNA]</scope>
    <source>
        <strain evidence="3 4">Ellin428</strain>
    </source>
</reference>
<proteinExistence type="predicted"/>
<evidence type="ECO:0000259" key="2">
    <source>
        <dbReference type="Pfam" id="PF13490"/>
    </source>
</evidence>
<dbReference type="Proteomes" id="UP000005824">
    <property type="component" value="Unassembled WGS sequence"/>
</dbReference>
<keyword evidence="1" id="KW-1133">Transmembrane helix</keyword>
<protein>
    <submittedName>
        <fullName evidence="3">Putative transmembrane anti-sigma factor</fullName>
    </submittedName>
</protein>
<dbReference type="RefSeq" id="WP_006981375.1">
    <property type="nucleotide sequence ID" value="NZ_ABVL01000013.1"/>
</dbReference>
<evidence type="ECO:0000256" key="1">
    <source>
        <dbReference type="SAM" id="Phobius"/>
    </source>
</evidence>
<dbReference type="Gene3D" id="1.10.10.1320">
    <property type="entry name" value="Anti-sigma factor, zinc-finger domain"/>
    <property type="match status" value="1"/>
</dbReference>
<evidence type="ECO:0000313" key="4">
    <source>
        <dbReference type="Proteomes" id="UP000005824"/>
    </source>
</evidence>
<accession>B4D562</accession>
<keyword evidence="1" id="KW-0472">Membrane</keyword>
<keyword evidence="1 3" id="KW-0812">Transmembrane</keyword>
<feature type="transmembrane region" description="Helical" evidence="1">
    <location>
        <begin position="92"/>
        <end position="111"/>
    </location>
</feature>
<dbReference type="STRING" id="497964.CfE428DRAFT_4051"/>
<name>B4D562_9BACT</name>
<comment type="caution">
    <text evidence="3">The sequence shown here is derived from an EMBL/GenBank/DDBJ whole genome shotgun (WGS) entry which is preliminary data.</text>
</comment>
<dbReference type="InterPro" id="IPR027383">
    <property type="entry name" value="Znf_put"/>
</dbReference>
<dbReference type="EMBL" id="ABVL01000013">
    <property type="protein sequence ID" value="EDY18267.1"/>
    <property type="molecule type" value="Genomic_DNA"/>
</dbReference>
<dbReference type="InterPro" id="IPR041916">
    <property type="entry name" value="Anti_sigma_zinc_sf"/>
</dbReference>
<dbReference type="AlphaFoldDB" id="B4D562"/>
<sequence>MNCEQVQKLIHAHHDGELDVANTLQVDEHLADCPSCFNAVRQLSALRGALQDSELRFRAPTRLRSSITAAVEQAVRAERPAVITRPWYRQPAWSVAAVLLVACVLTLQVSFRRSDDRLLAELTSSHVRSLMVNHLYDVASTDQHTVKPWFDGKIDFAPPVKDLRETGFPLLGGRMDFLEGRAVAALVYGRQKHFLNLFVWPSASSSPAELRATQRNGYNVLRWSDGKMNFGLVSDLNEGEMREFVREWAAK</sequence>
<organism evidence="3 4">
    <name type="scientific">Chthoniobacter flavus Ellin428</name>
    <dbReference type="NCBI Taxonomy" id="497964"/>
    <lineage>
        <taxon>Bacteria</taxon>
        <taxon>Pseudomonadati</taxon>
        <taxon>Verrucomicrobiota</taxon>
        <taxon>Spartobacteria</taxon>
        <taxon>Chthoniobacterales</taxon>
        <taxon>Chthoniobacteraceae</taxon>
        <taxon>Chthoniobacter</taxon>
    </lineage>
</organism>
<keyword evidence="4" id="KW-1185">Reference proteome</keyword>
<gene>
    <name evidence="3" type="ORF">CfE428DRAFT_4051</name>
</gene>
<dbReference type="InParanoid" id="B4D562"/>
<dbReference type="Pfam" id="PF13490">
    <property type="entry name" value="zf-HC2"/>
    <property type="match status" value="1"/>
</dbReference>
<dbReference type="eggNOG" id="COG5662">
    <property type="taxonomic scope" value="Bacteria"/>
</dbReference>
<feature type="domain" description="Putative zinc-finger" evidence="2">
    <location>
        <begin position="3"/>
        <end position="36"/>
    </location>
</feature>